<evidence type="ECO:0000313" key="3">
    <source>
        <dbReference type="Proteomes" id="UP000680132"/>
    </source>
</evidence>
<feature type="transmembrane region" description="Helical" evidence="1">
    <location>
        <begin position="238"/>
        <end position="262"/>
    </location>
</feature>
<reference evidence="2" key="1">
    <citation type="submission" date="2021-03" db="EMBL/GenBank/DDBJ databases">
        <title>Microbacterium sp. nov., a novel actinobacterium isolated from cow dung.</title>
        <authorList>
            <person name="Zhang L."/>
        </authorList>
    </citation>
    <scope>NUCLEOTIDE SEQUENCE</scope>
    <source>
        <strain evidence="2">NEAU-LLB</strain>
    </source>
</reference>
<dbReference type="EMBL" id="JAGFOA010000001">
    <property type="protein sequence ID" value="MBO3661892.1"/>
    <property type="molecule type" value="Genomic_DNA"/>
</dbReference>
<accession>A0A939TVS1</accession>
<feature type="transmembrane region" description="Helical" evidence="1">
    <location>
        <begin position="55"/>
        <end position="79"/>
    </location>
</feature>
<feature type="transmembrane region" description="Helical" evidence="1">
    <location>
        <begin position="171"/>
        <end position="195"/>
    </location>
</feature>
<protein>
    <recommendedName>
        <fullName evidence="4">ABC-2 type transport system permease protein</fullName>
    </recommendedName>
</protein>
<feature type="transmembrane region" description="Helical" evidence="1">
    <location>
        <begin position="22"/>
        <end position="48"/>
    </location>
</feature>
<feature type="transmembrane region" description="Helical" evidence="1">
    <location>
        <begin position="99"/>
        <end position="122"/>
    </location>
</feature>
<evidence type="ECO:0000256" key="1">
    <source>
        <dbReference type="SAM" id="Phobius"/>
    </source>
</evidence>
<dbReference type="AlphaFoldDB" id="A0A939TVS1"/>
<organism evidence="2 3">
    <name type="scientific">Microbacterium stercoris</name>
    <dbReference type="NCBI Taxonomy" id="2820289"/>
    <lineage>
        <taxon>Bacteria</taxon>
        <taxon>Bacillati</taxon>
        <taxon>Actinomycetota</taxon>
        <taxon>Actinomycetes</taxon>
        <taxon>Micrococcales</taxon>
        <taxon>Microbacteriaceae</taxon>
        <taxon>Microbacterium</taxon>
    </lineage>
</organism>
<feature type="transmembrane region" description="Helical" evidence="1">
    <location>
        <begin position="413"/>
        <end position="437"/>
    </location>
</feature>
<dbReference type="Proteomes" id="UP000680132">
    <property type="component" value="Unassembled WGS sequence"/>
</dbReference>
<evidence type="ECO:0008006" key="4">
    <source>
        <dbReference type="Google" id="ProtNLM"/>
    </source>
</evidence>
<feature type="transmembrane region" description="Helical" evidence="1">
    <location>
        <begin position="305"/>
        <end position="324"/>
    </location>
</feature>
<keyword evidence="1" id="KW-0812">Transmembrane</keyword>
<name>A0A939TVS1_9MICO</name>
<feature type="transmembrane region" description="Helical" evidence="1">
    <location>
        <begin position="458"/>
        <end position="484"/>
    </location>
</feature>
<gene>
    <name evidence="2" type="ORF">J5V96_00025</name>
</gene>
<evidence type="ECO:0000313" key="2">
    <source>
        <dbReference type="EMBL" id="MBO3661892.1"/>
    </source>
</evidence>
<comment type="caution">
    <text evidence="2">The sequence shown here is derived from an EMBL/GenBank/DDBJ whole genome shotgun (WGS) entry which is preliminary data.</text>
</comment>
<feature type="transmembrane region" description="Helical" evidence="1">
    <location>
        <begin position="336"/>
        <end position="353"/>
    </location>
</feature>
<sequence>MVALLVSLRWRQLGHQLTKNPWMIVSLVVFGLMALGALFGLGAGLIAMRVTAPELAAMVLVLLGAVVTLGWWAGAVLVSADELLAPERFSLLPVRASQLLPGLLAASALGIGGMFTLVFLLLSLIGWSASWPAVIAAVVMLPVAFAICILGARVVAGLLASWLAGRKTRDLVAVLVALVLIFSGVILNLGVSAFASLEDPRAAVTDLAAVAAWTPLGAAFGVPAAISQGAVGVATARLVIALVTLAALWLAARAMLAARLVAPIVNRGGGRIRGGALLDRMLPASPAGAIAARALRYRRRDPRHILNTVALVALPILFVVPIVLQPEEFDLGVLRNMIVLAPSISALMVATIVQMDVAYDNNAVALHVLVGLRGSSDRAGRVLGVLVIAVPSAVVLSIAACGFTGAWELLPAALGSSIGLSAIAAGAGALVGTWLPGRAPAPEASPLGRGSSGGIQSLLALLIMMPAAGIVGGLPFGLAIAALWNPWLGWLSLLSGLVLGGLAVWGGVVWGGRVLDRRWPEILAEVGSES</sequence>
<feature type="transmembrane region" description="Helical" evidence="1">
    <location>
        <begin position="134"/>
        <end position="159"/>
    </location>
</feature>
<proteinExistence type="predicted"/>
<feature type="transmembrane region" description="Helical" evidence="1">
    <location>
        <begin position="490"/>
        <end position="510"/>
    </location>
</feature>
<feature type="transmembrane region" description="Helical" evidence="1">
    <location>
        <begin position="382"/>
        <end position="407"/>
    </location>
</feature>
<keyword evidence="1" id="KW-0472">Membrane</keyword>
<keyword evidence="1" id="KW-1133">Transmembrane helix</keyword>
<keyword evidence="3" id="KW-1185">Reference proteome</keyword>
<feature type="transmembrane region" description="Helical" evidence="1">
    <location>
        <begin position="207"/>
        <end position="226"/>
    </location>
</feature>
<dbReference type="RefSeq" id="WP_208499178.1">
    <property type="nucleotide sequence ID" value="NZ_JAGFOA010000001.1"/>
</dbReference>